<proteinExistence type="predicted"/>
<keyword evidence="2" id="KW-1185">Reference proteome</keyword>
<dbReference type="OrthoDB" id="1666096at2759"/>
<reference evidence="3" key="2">
    <citation type="submission" date="2025-08" db="UniProtKB">
        <authorList>
            <consortium name="RefSeq"/>
        </authorList>
    </citation>
    <scope>IDENTIFICATION</scope>
    <source>
        <tissue evidence="3">Leaf</tissue>
    </source>
</reference>
<organism evidence="2 3">
    <name type="scientific">Spinacia oleracea</name>
    <name type="common">Spinach</name>
    <dbReference type="NCBI Taxonomy" id="3562"/>
    <lineage>
        <taxon>Eukaryota</taxon>
        <taxon>Viridiplantae</taxon>
        <taxon>Streptophyta</taxon>
        <taxon>Embryophyta</taxon>
        <taxon>Tracheophyta</taxon>
        <taxon>Spermatophyta</taxon>
        <taxon>Magnoliopsida</taxon>
        <taxon>eudicotyledons</taxon>
        <taxon>Gunneridae</taxon>
        <taxon>Pentapetalae</taxon>
        <taxon>Caryophyllales</taxon>
        <taxon>Chenopodiaceae</taxon>
        <taxon>Chenopodioideae</taxon>
        <taxon>Anserineae</taxon>
        <taxon>Spinacia</taxon>
    </lineage>
</organism>
<name>A0A9R0JGA1_SPIOL</name>
<evidence type="ECO:0000259" key="1">
    <source>
        <dbReference type="Pfam" id="PF13963"/>
    </source>
</evidence>
<reference evidence="2" key="1">
    <citation type="journal article" date="2021" name="Nat. Commun.">
        <title>Genomic analyses provide insights into spinach domestication and the genetic basis of agronomic traits.</title>
        <authorList>
            <person name="Cai X."/>
            <person name="Sun X."/>
            <person name="Xu C."/>
            <person name="Sun H."/>
            <person name="Wang X."/>
            <person name="Ge C."/>
            <person name="Zhang Z."/>
            <person name="Wang Q."/>
            <person name="Fei Z."/>
            <person name="Jiao C."/>
            <person name="Wang Q."/>
        </authorList>
    </citation>
    <scope>NUCLEOTIDE SEQUENCE [LARGE SCALE GENOMIC DNA]</scope>
    <source>
        <strain evidence="2">cv. Varoflay</strain>
    </source>
</reference>
<dbReference type="AlphaFoldDB" id="A0A9R0JGA1"/>
<dbReference type="KEGG" id="soe:110805968"/>
<evidence type="ECO:0000313" key="2">
    <source>
        <dbReference type="Proteomes" id="UP000813463"/>
    </source>
</evidence>
<dbReference type="InterPro" id="IPR029480">
    <property type="entry name" value="Transpos_assoc"/>
</dbReference>
<dbReference type="RefSeq" id="XP_021867292.1">
    <property type="nucleotide sequence ID" value="XM_022011600.2"/>
</dbReference>
<accession>A0A9R0JGA1</accession>
<dbReference type="Pfam" id="PF13963">
    <property type="entry name" value="Transpos_assoc"/>
    <property type="match status" value="1"/>
</dbReference>
<dbReference type="Pfam" id="PF02992">
    <property type="entry name" value="Transposase_21"/>
    <property type="match status" value="1"/>
</dbReference>
<sequence>MIDREWMYNRVNGNFLSSTYAEKVDEFIEFSCKQENVMIDGLLKCPCAKCRNVPYLDPDVVKFHLYQNGFRPNYHKWTFHGEDDFDNEIPTSGFTTVGETSNPYKSMVLDAFRHDHHLELAFEESIDVEEPLPEYKKFFDMLKAAEEPLYDGCKLSLLSVAARITNLKCEYNMPNKAIDDVASLVKEICPEINYMTDTFSRTRKLLDGLELPHHRIDVCPNGCMLFWKEHKDLNECLICKANRYKTSRSKSKRSLRKVLFYLPIAPRLQRLYATKSTAEQMRWHAENPRVEGVMSHPSDGEAWKHFDESFPSFAEEPQNVRLGLCTDGFSPFGKSGKQYSCWPVMLTPYNLPPGLCMKKPFTFLSLIIPGPKSPKGNLDVFLQPLIDELKMLWELGVPTYDVSKKQNFQMRAMLHWTISDFPAYGMLSGWSTAGKLACPYCMEHTKAFTLTNGKKQTWFDRHCPFLAEDHPFRRNKSFLTVQNSFLLCDLVTVRRIRRSLLSRTNMDD</sequence>
<dbReference type="Proteomes" id="UP000813463">
    <property type="component" value="Chromosome 2"/>
</dbReference>
<dbReference type="GeneID" id="110805968"/>
<dbReference type="PANTHER" id="PTHR10775:SF188">
    <property type="entry name" value="TRANSPOSASE-ASSOCIATED DOMAIN-CONTAINING PROTEIN"/>
    <property type="match status" value="1"/>
</dbReference>
<dbReference type="PANTHER" id="PTHR10775">
    <property type="entry name" value="OS08G0208400 PROTEIN"/>
    <property type="match status" value="1"/>
</dbReference>
<dbReference type="InterPro" id="IPR004242">
    <property type="entry name" value="Transposase_21"/>
</dbReference>
<protein>
    <submittedName>
        <fullName evidence="3">Uncharacterized protein isoform X1</fullName>
    </submittedName>
</protein>
<evidence type="ECO:0000313" key="3">
    <source>
        <dbReference type="RefSeq" id="XP_021867292.1"/>
    </source>
</evidence>
<gene>
    <name evidence="3" type="primary">LOC110805968</name>
</gene>
<feature type="domain" description="Transposase-associated" evidence="1">
    <location>
        <begin position="4"/>
        <end position="82"/>
    </location>
</feature>